<dbReference type="RefSeq" id="WP_230950574.1">
    <property type="nucleotide sequence ID" value="NZ_CP064001.1"/>
</dbReference>
<protein>
    <submittedName>
        <fullName evidence="2">Uncharacterized protein</fullName>
    </submittedName>
</protein>
<evidence type="ECO:0000256" key="1">
    <source>
        <dbReference type="SAM" id="Phobius"/>
    </source>
</evidence>
<feature type="transmembrane region" description="Helical" evidence="1">
    <location>
        <begin position="29"/>
        <end position="48"/>
    </location>
</feature>
<evidence type="ECO:0000313" key="3">
    <source>
        <dbReference type="Proteomes" id="UP001635788"/>
    </source>
</evidence>
<accession>A0ABW9KVC6</accession>
<organism evidence="2 3">
    <name type="scientific">Xanthomonas translucens pv. translucens</name>
    <dbReference type="NCBI Taxonomy" id="134875"/>
    <lineage>
        <taxon>Bacteria</taxon>
        <taxon>Pseudomonadati</taxon>
        <taxon>Pseudomonadota</taxon>
        <taxon>Gammaproteobacteria</taxon>
        <taxon>Lysobacterales</taxon>
        <taxon>Lysobacteraceae</taxon>
        <taxon>Xanthomonas</taxon>
        <taxon>Xanthomonas translucens group</taxon>
    </lineage>
</organism>
<evidence type="ECO:0000313" key="2">
    <source>
        <dbReference type="EMBL" id="MFN6507745.1"/>
    </source>
</evidence>
<keyword evidence="1" id="KW-1133">Transmembrane helix</keyword>
<dbReference type="EMBL" id="JBKAMQ010000002">
    <property type="protein sequence ID" value="MFN6507745.1"/>
    <property type="molecule type" value="Genomic_DNA"/>
</dbReference>
<reference evidence="2 3" key="1">
    <citation type="submission" date="2024-12" db="EMBL/GenBank/DDBJ databases">
        <authorList>
            <person name="Alaofin S."/>
            <person name="Velasco D."/>
            <person name="Li D."/>
            <person name="Baldwin T."/>
            <person name="Liu Z."/>
            <person name="Schachterle J.K."/>
        </authorList>
    </citation>
    <scope>NUCLEOTIDE SEQUENCE [LARGE SCALE GENOMIC DNA]</scope>
    <source>
        <strain evidence="2 3">B1</strain>
    </source>
</reference>
<keyword evidence="3" id="KW-1185">Reference proteome</keyword>
<name>A0ABW9KVC6_XANCT</name>
<gene>
    <name evidence="2" type="ORF">ACK3FC_11090</name>
</gene>
<comment type="caution">
    <text evidence="2">The sequence shown here is derived from an EMBL/GenBank/DDBJ whole genome shotgun (WGS) entry which is preliminary data.</text>
</comment>
<dbReference type="Proteomes" id="UP001635788">
    <property type="component" value="Unassembled WGS sequence"/>
</dbReference>
<proteinExistence type="predicted"/>
<keyword evidence="1" id="KW-0812">Transmembrane</keyword>
<sequence length="176" mass="19903">MSGPLVLVLVQQLSLRVAALEGKESQFWIPVLISVVAVATSIFTAYKAKLSSTENLKQIALQGIKSNIDAAKAQVESIAMQLALLKAKRSPTKDQKDELAIKQQVFDSMVERLLNAYNDGCQKFYKNQVIAQDFIDLYHQDIADYIREFKEKFSGPLTRFDAMLNYYNEKHKNPKA</sequence>
<keyword evidence="1" id="KW-0472">Membrane</keyword>